<keyword evidence="3" id="KW-1185">Reference proteome</keyword>
<dbReference type="AlphaFoldDB" id="A0A6A3BEN3"/>
<dbReference type="Proteomes" id="UP000436088">
    <property type="component" value="Unassembled WGS sequence"/>
</dbReference>
<dbReference type="EMBL" id="VEPZ02000876">
    <property type="protein sequence ID" value="KAE8713502.1"/>
    <property type="molecule type" value="Genomic_DNA"/>
</dbReference>
<feature type="region of interest" description="Disordered" evidence="1">
    <location>
        <begin position="85"/>
        <end position="106"/>
    </location>
</feature>
<sequence>MESLWIPSTIRYPPQNAYYTPQHHYAPPPSSNYRSRTSRQGHKIVKYSRIDDNYQTLDQVTAALHKLALSPLTLLLVLISQRATNGQVQGHSPQKFASHWEWPKSL</sequence>
<reference evidence="2" key="1">
    <citation type="submission" date="2019-09" db="EMBL/GenBank/DDBJ databases">
        <title>Draft genome information of white flower Hibiscus syriacus.</title>
        <authorList>
            <person name="Kim Y.-M."/>
        </authorList>
    </citation>
    <scope>NUCLEOTIDE SEQUENCE [LARGE SCALE GENOMIC DNA]</scope>
    <source>
        <strain evidence="2">YM2019G1</strain>
    </source>
</reference>
<accession>A0A6A3BEN3</accession>
<evidence type="ECO:0000313" key="2">
    <source>
        <dbReference type="EMBL" id="KAE8713502.1"/>
    </source>
</evidence>
<evidence type="ECO:0000256" key="1">
    <source>
        <dbReference type="SAM" id="MobiDB-lite"/>
    </source>
</evidence>
<proteinExistence type="predicted"/>
<evidence type="ECO:0000313" key="3">
    <source>
        <dbReference type="Proteomes" id="UP000436088"/>
    </source>
</evidence>
<gene>
    <name evidence="2" type="ORF">F3Y22_tig00110206pilonHSYRG00012</name>
</gene>
<organism evidence="2 3">
    <name type="scientific">Hibiscus syriacus</name>
    <name type="common">Rose of Sharon</name>
    <dbReference type="NCBI Taxonomy" id="106335"/>
    <lineage>
        <taxon>Eukaryota</taxon>
        <taxon>Viridiplantae</taxon>
        <taxon>Streptophyta</taxon>
        <taxon>Embryophyta</taxon>
        <taxon>Tracheophyta</taxon>
        <taxon>Spermatophyta</taxon>
        <taxon>Magnoliopsida</taxon>
        <taxon>eudicotyledons</taxon>
        <taxon>Gunneridae</taxon>
        <taxon>Pentapetalae</taxon>
        <taxon>rosids</taxon>
        <taxon>malvids</taxon>
        <taxon>Malvales</taxon>
        <taxon>Malvaceae</taxon>
        <taxon>Malvoideae</taxon>
        <taxon>Hibiscus</taxon>
    </lineage>
</organism>
<comment type="caution">
    <text evidence="2">The sequence shown here is derived from an EMBL/GenBank/DDBJ whole genome shotgun (WGS) entry which is preliminary data.</text>
</comment>
<feature type="region of interest" description="Disordered" evidence="1">
    <location>
        <begin position="17"/>
        <end position="38"/>
    </location>
</feature>
<protein>
    <submittedName>
        <fullName evidence="2">Uncharacterized protein</fullName>
    </submittedName>
</protein>
<name>A0A6A3BEN3_HIBSY</name>